<dbReference type="InterPro" id="IPR042241">
    <property type="entry name" value="GCP_C_sf"/>
</dbReference>
<evidence type="ECO:0000256" key="2">
    <source>
        <dbReference type="ARBA" id="ARBA00010337"/>
    </source>
</evidence>
<dbReference type="Pfam" id="PF17681">
    <property type="entry name" value="GCP_N_terminal"/>
    <property type="match status" value="1"/>
</dbReference>
<dbReference type="GO" id="GO:0005874">
    <property type="term" value="C:microtubule"/>
    <property type="evidence" value="ECO:0007669"/>
    <property type="project" value="UniProtKB-KW"/>
</dbReference>
<comment type="subcellular location">
    <subcellularLocation>
        <location evidence="1">Cytoplasm</location>
        <location evidence="1">Cytoskeleton</location>
    </subcellularLocation>
</comment>
<dbReference type="GO" id="GO:0051321">
    <property type="term" value="P:meiotic cell cycle"/>
    <property type="evidence" value="ECO:0007669"/>
    <property type="project" value="TreeGrafter"/>
</dbReference>
<feature type="domain" description="Gamma tubulin complex component C-terminal" evidence="7">
    <location>
        <begin position="538"/>
        <end position="866"/>
    </location>
</feature>
<accession>A0AAW1CL88</accession>
<evidence type="ECO:0000256" key="5">
    <source>
        <dbReference type="ARBA" id="ARBA00023212"/>
    </source>
</evidence>
<dbReference type="GO" id="GO:0007020">
    <property type="term" value="P:microtubule nucleation"/>
    <property type="evidence" value="ECO:0007669"/>
    <property type="project" value="InterPro"/>
</dbReference>
<protein>
    <recommendedName>
        <fullName evidence="11">Gamma-tubulin complex component</fullName>
    </recommendedName>
</protein>
<evidence type="ECO:0000313" key="9">
    <source>
        <dbReference type="EMBL" id="KAK9496989.1"/>
    </source>
</evidence>
<dbReference type="GO" id="GO:0000922">
    <property type="term" value="C:spindle pole"/>
    <property type="evidence" value="ECO:0007669"/>
    <property type="project" value="InterPro"/>
</dbReference>
<evidence type="ECO:0000256" key="1">
    <source>
        <dbReference type="ARBA" id="ARBA00004245"/>
    </source>
</evidence>
<dbReference type="InterPro" id="IPR007259">
    <property type="entry name" value="GCP"/>
</dbReference>
<dbReference type="EMBL" id="JAPXFL010000022">
    <property type="protein sequence ID" value="KAK9496989.1"/>
    <property type="molecule type" value="Genomic_DNA"/>
</dbReference>
<keyword evidence="3" id="KW-0963">Cytoplasm</keyword>
<feature type="compositionally biased region" description="Low complexity" evidence="6">
    <location>
        <begin position="127"/>
        <end position="146"/>
    </location>
</feature>
<sequence>MDDKEMEYIFVNIKKLFKHICSSLPPDQAGKLYCKKLVTLSADFHAKGEVTTSYDEVCRKIENRLSLLNNGNDVNKFRLLCRKSRRTEDDSVMNNRASVLSFLLMLSELEQRKKDKDPNVHNHSFLNLPSKNLSSSSSSAMSTSAETSKEPKFILPTTDRGLTVRTISTQRSSTEVNFGCIKKKSLNDHSGLETVKSNSKQKISRCYSSESLSSNTNAAHKIRNTIHDSSIISEEEIVKELLYCVQGIPGKVIKMDHNNGFTLDPQVTIPYKDIVLKLITMGFLHNNIVNKSKLLLKHGAILRAIEVGIQKFMVEYYGTISSLQSEFTELLVNEDNSESINNRRLPITLFELYVKLCPADYTLKTLCDVLHVIENTKGGESLTSLYPLSYHGDPRFSSIVKDIINHGERPLLKMITTWMVYGQLFDPHDEFFISVNTECHDRDIWRNKFILRSALIPKVITENQASMILRSGKAIKFLRVICEENIPVVGMREKLDKMKDVQISDLRNPRSELTAIIASVSNETSKLVLDTLLNQFNLFQHFQGLRRYMLLGQGDFVNYFMDLVEPQMRKPASKLQHHELMMLLGTAIRGSNAAYEDPDVIKRVTVKLLVASGGDWGSDVFGLQYLMHDSLDAALKISDGAYSQVFNFLWRTKRMESILLRLRKERWATKNYLNTLAQIFPDINFVIMCSDKLNLEVLHFARQFHYYILFEVVECLWEKFLKEFKEARSFDDVIRAHDNFIKLIQSKTFQQEESRVFINQFRLIWDLVYELEALEGRFFSRVIIECEYLMEREQRIQTIGTDYQEEADYLAKKRIFKSFLDSVRAQYDIINRNYQGVLKKLLIALSENRNEELTILSDRIDFNDYYKSSDSKICDSMKYSFYNDFT</sequence>
<feature type="region of interest" description="Disordered" evidence="6">
    <location>
        <begin position="114"/>
        <end position="155"/>
    </location>
</feature>
<evidence type="ECO:0008006" key="11">
    <source>
        <dbReference type="Google" id="ProtNLM"/>
    </source>
</evidence>
<dbReference type="AlphaFoldDB" id="A0AAW1CL88"/>
<reference evidence="9 10" key="1">
    <citation type="submission" date="2022-12" db="EMBL/GenBank/DDBJ databases">
        <title>Chromosome-level genome assembly of true bugs.</title>
        <authorList>
            <person name="Ma L."/>
            <person name="Li H."/>
        </authorList>
    </citation>
    <scope>NUCLEOTIDE SEQUENCE [LARGE SCALE GENOMIC DNA]</scope>
    <source>
        <strain evidence="9">Lab_2022b</strain>
    </source>
</reference>
<keyword evidence="5" id="KW-0206">Cytoskeleton</keyword>
<organism evidence="9 10">
    <name type="scientific">Rhynocoris fuscipes</name>
    <dbReference type="NCBI Taxonomy" id="488301"/>
    <lineage>
        <taxon>Eukaryota</taxon>
        <taxon>Metazoa</taxon>
        <taxon>Ecdysozoa</taxon>
        <taxon>Arthropoda</taxon>
        <taxon>Hexapoda</taxon>
        <taxon>Insecta</taxon>
        <taxon>Pterygota</taxon>
        <taxon>Neoptera</taxon>
        <taxon>Paraneoptera</taxon>
        <taxon>Hemiptera</taxon>
        <taxon>Heteroptera</taxon>
        <taxon>Panheteroptera</taxon>
        <taxon>Cimicomorpha</taxon>
        <taxon>Reduviidae</taxon>
        <taxon>Harpactorinae</taxon>
        <taxon>Harpactorini</taxon>
        <taxon>Rhynocoris</taxon>
    </lineage>
</organism>
<dbReference type="Gene3D" id="1.20.120.1900">
    <property type="entry name" value="Gamma-tubulin complex, C-terminal domain"/>
    <property type="match status" value="1"/>
</dbReference>
<evidence type="ECO:0000313" key="10">
    <source>
        <dbReference type="Proteomes" id="UP001461498"/>
    </source>
</evidence>
<dbReference type="PANTHER" id="PTHR19302">
    <property type="entry name" value="GAMMA TUBULIN COMPLEX PROTEIN"/>
    <property type="match status" value="1"/>
</dbReference>
<name>A0AAW1CL88_9HEMI</name>
<evidence type="ECO:0000256" key="6">
    <source>
        <dbReference type="SAM" id="MobiDB-lite"/>
    </source>
</evidence>
<dbReference type="InterPro" id="IPR041470">
    <property type="entry name" value="GCP_N"/>
</dbReference>
<dbReference type="GO" id="GO:0000278">
    <property type="term" value="P:mitotic cell cycle"/>
    <property type="evidence" value="ECO:0007669"/>
    <property type="project" value="TreeGrafter"/>
</dbReference>
<dbReference type="GO" id="GO:0000930">
    <property type="term" value="C:gamma-tubulin complex"/>
    <property type="evidence" value="ECO:0007669"/>
    <property type="project" value="TreeGrafter"/>
</dbReference>
<proteinExistence type="inferred from homology"/>
<evidence type="ECO:0000256" key="4">
    <source>
        <dbReference type="ARBA" id="ARBA00022701"/>
    </source>
</evidence>
<keyword evidence="10" id="KW-1185">Reference proteome</keyword>
<evidence type="ECO:0000259" key="8">
    <source>
        <dbReference type="Pfam" id="PF17681"/>
    </source>
</evidence>
<dbReference type="GO" id="GO:0051225">
    <property type="term" value="P:spindle assembly"/>
    <property type="evidence" value="ECO:0007669"/>
    <property type="project" value="TreeGrafter"/>
</dbReference>
<comment type="caution">
    <text evidence="9">The sequence shown here is derived from an EMBL/GenBank/DDBJ whole genome shotgun (WGS) entry which is preliminary data.</text>
</comment>
<dbReference type="Proteomes" id="UP001461498">
    <property type="component" value="Unassembled WGS sequence"/>
</dbReference>
<dbReference type="GO" id="GO:0043015">
    <property type="term" value="F:gamma-tubulin binding"/>
    <property type="evidence" value="ECO:0007669"/>
    <property type="project" value="InterPro"/>
</dbReference>
<feature type="domain" description="Gamma tubulin complex component protein N-terminal" evidence="8">
    <location>
        <begin position="238"/>
        <end position="534"/>
    </location>
</feature>
<evidence type="ECO:0000259" key="7">
    <source>
        <dbReference type="Pfam" id="PF04130"/>
    </source>
</evidence>
<dbReference type="PANTHER" id="PTHR19302:SF14">
    <property type="entry name" value="GAMMA-TUBULIN COMPLEX COMPONENT 3"/>
    <property type="match status" value="1"/>
</dbReference>
<dbReference type="Pfam" id="PF04130">
    <property type="entry name" value="GCP_C_terminal"/>
    <property type="match status" value="1"/>
</dbReference>
<gene>
    <name evidence="9" type="ORF">O3M35_012788</name>
</gene>
<dbReference type="GO" id="GO:0051011">
    <property type="term" value="F:microtubule minus-end binding"/>
    <property type="evidence" value="ECO:0007669"/>
    <property type="project" value="TreeGrafter"/>
</dbReference>
<dbReference type="GO" id="GO:0031122">
    <property type="term" value="P:cytoplasmic microtubule organization"/>
    <property type="evidence" value="ECO:0007669"/>
    <property type="project" value="TreeGrafter"/>
</dbReference>
<evidence type="ECO:0000256" key="3">
    <source>
        <dbReference type="ARBA" id="ARBA00022490"/>
    </source>
</evidence>
<keyword evidence="4" id="KW-0493">Microtubule</keyword>
<dbReference type="InterPro" id="IPR040457">
    <property type="entry name" value="GCP_C"/>
</dbReference>
<comment type="similarity">
    <text evidence="2">Belongs to the TUBGCP family.</text>
</comment>